<keyword evidence="5" id="KW-1133">Transmembrane helix</keyword>
<dbReference type="Gene3D" id="3.50.50.60">
    <property type="entry name" value="FAD/NAD(P)-binding domain"/>
    <property type="match status" value="2"/>
</dbReference>
<feature type="transmembrane region" description="Helical" evidence="5">
    <location>
        <begin position="50"/>
        <end position="70"/>
    </location>
</feature>
<dbReference type="InterPro" id="IPR020946">
    <property type="entry name" value="Flavin_mOase-like"/>
</dbReference>
<dbReference type="Pfam" id="PF00743">
    <property type="entry name" value="FMO-like"/>
    <property type="match status" value="1"/>
</dbReference>
<evidence type="ECO:0000256" key="1">
    <source>
        <dbReference type="ARBA" id="ARBA00010139"/>
    </source>
</evidence>
<dbReference type="Pfam" id="PF13450">
    <property type="entry name" value="NAD_binding_8"/>
    <property type="match status" value="1"/>
</dbReference>
<dbReference type="PANTHER" id="PTHR42877:SF6">
    <property type="entry name" value="MONOOXYGENASE, PUTATIVE (AFU_ORTHOLOGUE AFUA_3G15050)-RELATED"/>
    <property type="match status" value="1"/>
</dbReference>
<accession>A0A7D8YYI1</accession>
<keyword evidence="5" id="KW-0812">Transmembrane</keyword>
<organism evidence="6 7">
    <name type="scientific">Lachnellula cervina</name>
    <dbReference type="NCBI Taxonomy" id="1316786"/>
    <lineage>
        <taxon>Eukaryota</taxon>
        <taxon>Fungi</taxon>
        <taxon>Dikarya</taxon>
        <taxon>Ascomycota</taxon>
        <taxon>Pezizomycotina</taxon>
        <taxon>Leotiomycetes</taxon>
        <taxon>Helotiales</taxon>
        <taxon>Lachnaceae</taxon>
        <taxon>Lachnellula</taxon>
    </lineage>
</organism>
<keyword evidence="2" id="KW-0285">Flavoprotein</keyword>
<keyword evidence="4" id="KW-0560">Oxidoreductase</keyword>
<evidence type="ECO:0000313" key="7">
    <source>
        <dbReference type="Proteomes" id="UP000481288"/>
    </source>
</evidence>
<dbReference type="Proteomes" id="UP000481288">
    <property type="component" value="Unassembled WGS sequence"/>
</dbReference>
<sequence>MAGIPKARVETISRHLTGDNASFLADSGPKLILEDHPVDAVRSLKVPPNLNALVAVIGAGISGITAGVLFPAKVPGINLTIFEKNSDVLTPTDPGVRCDVPANVYQSTYSPNTRWSEEFAQGPEIRAYWQSLASKENVYQYIKFERKVTHAQWDPVEAKWVIRVHDLKSQNTTTEKFDILLTAIGRFNAWKLPEYPGIDEYQGHLRHSSNWDPRFDPTGKKVAVIGNGASGIQIVPELQKVAQHLDHYARSKTWIAGSLGGRDRLAEPMHFSQEQQEDFQDPEKYLAYRKALENTYWDRFAGLLKNSKESLASRENFRELMAKRLTEKPELLDAIVPDFSPNCRRLTPGPGYLEALTKENVSFIQSPIKRFTKVGIETEDGVHRPVDAVICSTGANVDYAFPFPVVSGDIDLAEAWKPDGKFGFPYSYLGFATPGFPNLFFVHGPNAAGHSGTFPHGVENQWPRDQEFGAIDAAADDFVEYCDAFFPTTVLSEGCSSWSNGGRPGARIHGHWPGSAAHLNFIRRSPRWEDFEYELLESNKSRNRFSYWGNGRTTKELESNSDLTPYLKTPDQVDLRDWHESWWNL</sequence>
<evidence type="ECO:0000256" key="5">
    <source>
        <dbReference type="SAM" id="Phobius"/>
    </source>
</evidence>
<reference evidence="6 7" key="1">
    <citation type="submission" date="2018-05" db="EMBL/GenBank/DDBJ databases">
        <title>Whole genome sequencing for identification of molecular markers to develop diagnostic detection tools for the regulated plant pathogen Lachnellula willkommii.</title>
        <authorList>
            <person name="Giroux E."/>
            <person name="Bilodeau G."/>
        </authorList>
    </citation>
    <scope>NUCLEOTIDE SEQUENCE [LARGE SCALE GENOMIC DNA]</scope>
    <source>
        <strain evidence="6 7">CBS 625.97</strain>
    </source>
</reference>
<dbReference type="GO" id="GO:0004499">
    <property type="term" value="F:N,N-dimethylaniline monooxygenase activity"/>
    <property type="evidence" value="ECO:0007669"/>
    <property type="project" value="InterPro"/>
</dbReference>
<dbReference type="InterPro" id="IPR036188">
    <property type="entry name" value="FAD/NAD-bd_sf"/>
</dbReference>
<dbReference type="OrthoDB" id="74360at2759"/>
<evidence type="ECO:0000256" key="2">
    <source>
        <dbReference type="ARBA" id="ARBA00022630"/>
    </source>
</evidence>
<dbReference type="AlphaFoldDB" id="A0A7D8YYI1"/>
<dbReference type="EMBL" id="QGMG01000034">
    <property type="protein sequence ID" value="TVY58566.1"/>
    <property type="molecule type" value="Genomic_DNA"/>
</dbReference>
<dbReference type="InterPro" id="IPR051209">
    <property type="entry name" value="FAD-bind_Monooxygenase_sf"/>
</dbReference>
<evidence type="ECO:0000313" key="6">
    <source>
        <dbReference type="EMBL" id="TVY58566.1"/>
    </source>
</evidence>
<gene>
    <name evidence="6" type="primary">aflW_0</name>
    <name evidence="6" type="ORF">LCER1_G000189</name>
</gene>
<dbReference type="GO" id="GO:0050661">
    <property type="term" value="F:NADP binding"/>
    <property type="evidence" value="ECO:0007669"/>
    <property type="project" value="InterPro"/>
</dbReference>
<keyword evidence="6" id="KW-0503">Monooxygenase</keyword>
<keyword evidence="3" id="KW-0274">FAD</keyword>
<keyword evidence="7" id="KW-1185">Reference proteome</keyword>
<name>A0A7D8YYI1_9HELO</name>
<keyword evidence="5" id="KW-0472">Membrane</keyword>
<protein>
    <submittedName>
        <fullName evidence="6">FAD-binding monooxygenase aflW</fullName>
    </submittedName>
</protein>
<dbReference type="GO" id="GO:0050660">
    <property type="term" value="F:flavin adenine dinucleotide binding"/>
    <property type="evidence" value="ECO:0007669"/>
    <property type="project" value="InterPro"/>
</dbReference>
<proteinExistence type="inferred from homology"/>
<comment type="caution">
    <text evidence="6">The sequence shown here is derived from an EMBL/GenBank/DDBJ whole genome shotgun (WGS) entry which is preliminary data.</text>
</comment>
<dbReference type="SUPFAM" id="SSF51905">
    <property type="entry name" value="FAD/NAD(P)-binding domain"/>
    <property type="match status" value="3"/>
</dbReference>
<comment type="similarity">
    <text evidence="1">Belongs to the FAD-binding monooxygenase family.</text>
</comment>
<evidence type="ECO:0000256" key="4">
    <source>
        <dbReference type="ARBA" id="ARBA00023002"/>
    </source>
</evidence>
<evidence type="ECO:0000256" key="3">
    <source>
        <dbReference type="ARBA" id="ARBA00022827"/>
    </source>
</evidence>
<dbReference type="PANTHER" id="PTHR42877">
    <property type="entry name" value="L-ORNITHINE N(5)-MONOOXYGENASE-RELATED"/>
    <property type="match status" value="1"/>
</dbReference>